<reference evidence="2" key="1">
    <citation type="journal article" date="2012" name="Environ. Microbiol.">
        <title>Genomic content of uncultured Bacteroidetes from contrasting oceanic provinces in the North Atlantic Ocean.</title>
        <authorList>
            <person name="Gomez-Pereira P.R."/>
            <person name="Schuler M."/>
            <person name="Fuchs B.M."/>
            <person name="Bennke C."/>
            <person name="Teeling H."/>
            <person name="Waldmann J."/>
            <person name="Richter M."/>
            <person name="Barbe V."/>
            <person name="Bataille E."/>
            <person name="Glockner F.O."/>
            <person name="Amann R."/>
        </authorList>
    </citation>
    <scope>NUCLEOTIDE SEQUENCE</scope>
</reference>
<reference evidence="2" key="2">
    <citation type="submission" date="2012-02" db="EMBL/GenBank/DDBJ databases">
        <authorList>
            <person name="Genoscope - CEA"/>
        </authorList>
    </citation>
    <scope>NUCLEOTIDE SEQUENCE</scope>
</reference>
<organism evidence="2">
    <name type="scientific">uncultured Flavobacteriia bacterium</name>
    <dbReference type="NCBI Taxonomy" id="212695"/>
    <lineage>
        <taxon>Bacteria</taxon>
        <taxon>Pseudomonadati</taxon>
        <taxon>Bacteroidota</taxon>
        <taxon>Flavobacteriia</taxon>
        <taxon>environmental samples</taxon>
    </lineage>
</organism>
<name>H6RHQ1_9BACT</name>
<feature type="compositionally biased region" description="Basic and acidic residues" evidence="1">
    <location>
        <begin position="244"/>
        <end position="268"/>
    </location>
</feature>
<dbReference type="InterPro" id="IPR046111">
    <property type="entry name" value="DUF6048"/>
</dbReference>
<protein>
    <recommendedName>
        <fullName evidence="3">Outer membrane protein beta-barrel domain-containing protein</fullName>
    </recommendedName>
</protein>
<proteinExistence type="predicted"/>
<dbReference type="EMBL" id="FO117611">
    <property type="protein sequence ID" value="CCG00562.1"/>
    <property type="molecule type" value="Genomic_DNA"/>
</dbReference>
<sequence>MVFQLQAQQKKIDLNPKDTITHMESYGIRLGMDFSKKILGQLKPDFEGLELVADFRLSQTLYLAAELGNEKKTITEDTYTYTPEGSYFKIGIDQNTYDNWYGMNNMIHLGGRLAYAKYSQTINEFAVFDTDRYWNPEGFGVSDQTLPSYTGLSAMWLEVVFGAKVELFANIFLNASVRGGYLLSHDNNTNFPNNWVPGFNAVTEESKFGVGYNYSISYLIPIFKKPKVYKESEEAKKKRLQTASEEKSIKKAQRASDKEEKKSSKQSL</sequence>
<accession>H6RHQ1</accession>
<dbReference type="Pfam" id="PF19515">
    <property type="entry name" value="DUF6048"/>
    <property type="match status" value="1"/>
</dbReference>
<dbReference type="AlphaFoldDB" id="H6RHQ1"/>
<feature type="region of interest" description="Disordered" evidence="1">
    <location>
        <begin position="234"/>
        <end position="268"/>
    </location>
</feature>
<gene>
    <name evidence="2" type="ORF">VIS_S3DGC10028</name>
</gene>
<evidence type="ECO:0000256" key="1">
    <source>
        <dbReference type="SAM" id="MobiDB-lite"/>
    </source>
</evidence>
<evidence type="ECO:0008006" key="3">
    <source>
        <dbReference type="Google" id="ProtNLM"/>
    </source>
</evidence>
<evidence type="ECO:0000313" key="2">
    <source>
        <dbReference type="EMBL" id="CCG00562.1"/>
    </source>
</evidence>